<name>A0AAD2ABP1_9LAMI</name>
<protein>
    <submittedName>
        <fullName evidence="1">Uncharacterized protein</fullName>
    </submittedName>
</protein>
<accession>A0AAD2ABP1</accession>
<sequence length="134" mass="15643">MVQRMHDMPDMPAPIKKSVASCFAESLFVDEIALIEMPKKFSFPNMKVYDGTIDSDDHIAQYRQRIFTAVIPRDIRKAYMFQPRESFIPSYNQQTTISAFRKGLLQDIDMYKKLTKHPCFTMENVLAKAWAQIK</sequence>
<proteinExistence type="predicted"/>
<organism evidence="1 2">
    <name type="scientific">Fraxinus pennsylvanica</name>
    <dbReference type="NCBI Taxonomy" id="56036"/>
    <lineage>
        <taxon>Eukaryota</taxon>
        <taxon>Viridiplantae</taxon>
        <taxon>Streptophyta</taxon>
        <taxon>Embryophyta</taxon>
        <taxon>Tracheophyta</taxon>
        <taxon>Spermatophyta</taxon>
        <taxon>Magnoliopsida</taxon>
        <taxon>eudicotyledons</taxon>
        <taxon>Gunneridae</taxon>
        <taxon>Pentapetalae</taxon>
        <taxon>asterids</taxon>
        <taxon>lamiids</taxon>
        <taxon>Lamiales</taxon>
        <taxon>Oleaceae</taxon>
        <taxon>Oleeae</taxon>
        <taxon>Fraxinus</taxon>
    </lineage>
</organism>
<dbReference type="Proteomes" id="UP000834106">
    <property type="component" value="Chromosome 21"/>
</dbReference>
<evidence type="ECO:0000313" key="1">
    <source>
        <dbReference type="EMBL" id="CAI9785161.1"/>
    </source>
</evidence>
<dbReference type="AlphaFoldDB" id="A0AAD2ABP1"/>
<keyword evidence="2" id="KW-1185">Reference proteome</keyword>
<reference evidence="1" key="1">
    <citation type="submission" date="2023-05" db="EMBL/GenBank/DDBJ databases">
        <authorList>
            <person name="Huff M."/>
        </authorList>
    </citation>
    <scope>NUCLEOTIDE SEQUENCE</scope>
</reference>
<evidence type="ECO:0000313" key="2">
    <source>
        <dbReference type="Proteomes" id="UP000834106"/>
    </source>
</evidence>
<dbReference type="EMBL" id="OU503056">
    <property type="protein sequence ID" value="CAI9785161.1"/>
    <property type="molecule type" value="Genomic_DNA"/>
</dbReference>
<gene>
    <name evidence="1" type="ORF">FPE_LOCUS32591</name>
</gene>